<evidence type="ECO:0000313" key="4">
    <source>
        <dbReference type="Proteomes" id="UP000306980"/>
    </source>
</evidence>
<keyword evidence="2" id="KW-0732">Signal</keyword>
<evidence type="ECO:0000256" key="2">
    <source>
        <dbReference type="SAM" id="SignalP"/>
    </source>
</evidence>
<accession>A0A5S3QIP5</accession>
<dbReference type="EMBL" id="VCIA01000001">
    <property type="protein sequence ID" value="TMN21800.1"/>
    <property type="molecule type" value="Genomic_DNA"/>
</dbReference>
<feature type="coiled-coil region" evidence="1">
    <location>
        <begin position="80"/>
        <end position="107"/>
    </location>
</feature>
<feature type="signal peptide" evidence="2">
    <location>
        <begin position="1"/>
        <end position="21"/>
    </location>
</feature>
<feature type="coiled-coil region" evidence="1">
    <location>
        <begin position="17"/>
        <end position="55"/>
    </location>
</feature>
<dbReference type="AlphaFoldDB" id="A0A5S3QIP5"/>
<evidence type="ECO:0008006" key="5">
    <source>
        <dbReference type="Google" id="ProtNLM"/>
    </source>
</evidence>
<comment type="caution">
    <text evidence="3">The sequence shown here is derived from an EMBL/GenBank/DDBJ whole genome shotgun (WGS) entry which is preliminary data.</text>
</comment>
<name>A0A5S3QIP5_9BACI</name>
<dbReference type="Proteomes" id="UP000306980">
    <property type="component" value="Unassembled WGS sequence"/>
</dbReference>
<evidence type="ECO:0000256" key="1">
    <source>
        <dbReference type="SAM" id="Coils"/>
    </source>
</evidence>
<protein>
    <recommendedName>
        <fullName evidence="5">Lipoprotein</fullName>
    </recommendedName>
</protein>
<reference evidence="3 4" key="1">
    <citation type="submission" date="2019-05" db="EMBL/GenBank/DDBJ databases">
        <title>Genomic analysis of Lentibacillus sp. NKC220-2.</title>
        <authorList>
            <person name="Oh Y.J."/>
        </authorList>
    </citation>
    <scope>NUCLEOTIDE SEQUENCE [LARGE SCALE GENOMIC DNA]</scope>
    <source>
        <strain evidence="3 4">NKC220-2</strain>
    </source>
</reference>
<feature type="chain" id="PRO_5039275200" description="Lipoprotein" evidence="2">
    <location>
        <begin position="22"/>
        <end position="119"/>
    </location>
</feature>
<proteinExistence type="predicted"/>
<dbReference type="PROSITE" id="PS51257">
    <property type="entry name" value="PROKAR_LIPOPROTEIN"/>
    <property type="match status" value="1"/>
</dbReference>
<keyword evidence="1" id="KW-0175">Coiled coil</keyword>
<dbReference type="RefSeq" id="WP_138602566.1">
    <property type="nucleotide sequence ID" value="NZ_VCIA01000001.1"/>
</dbReference>
<organism evidence="3 4">
    <name type="scientific">Lentibacillus cibarius</name>
    <dbReference type="NCBI Taxonomy" id="2583219"/>
    <lineage>
        <taxon>Bacteria</taxon>
        <taxon>Bacillati</taxon>
        <taxon>Bacillota</taxon>
        <taxon>Bacilli</taxon>
        <taxon>Bacillales</taxon>
        <taxon>Bacillaceae</taxon>
        <taxon>Lentibacillus</taxon>
    </lineage>
</organism>
<evidence type="ECO:0000313" key="3">
    <source>
        <dbReference type="EMBL" id="TMN21800.1"/>
    </source>
</evidence>
<sequence length="119" mass="13948">MTRFKFVFVAIVTTFSLIACSQNNEETENNEEAENNEVTEKLDQVEEDLQGELDRDLSAELLEEEHVKSGYVEDNDSIVKMEIEMEKDTESETKDQLKEKYHEKLKEKYPGKNLRITVR</sequence>
<gene>
    <name evidence="3" type="ORF">FFL34_06505</name>
</gene>